<dbReference type="PANTHER" id="PTHR36115">
    <property type="entry name" value="PROLINE-RICH ANTIGEN HOMOLOG-RELATED"/>
    <property type="match status" value="1"/>
</dbReference>
<dbReference type="InterPro" id="IPR051791">
    <property type="entry name" value="Pra-immunoreactive"/>
</dbReference>
<dbReference type="AlphaFoldDB" id="A0A0B9A4E0"/>
<feature type="transmembrane region" description="Helical" evidence="6">
    <location>
        <begin position="111"/>
        <end position="127"/>
    </location>
</feature>
<dbReference type="RefSeq" id="WP_039207721.1">
    <property type="nucleotide sequence ID" value="NZ_JBCLTJ010000002.1"/>
</dbReference>
<keyword evidence="9" id="KW-1185">Reference proteome</keyword>
<keyword evidence="5 6" id="KW-0472">Membrane</keyword>
<evidence type="ECO:0000256" key="5">
    <source>
        <dbReference type="ARBA" id="ARBA00023136"/>
    </source>
</evidence>
<name>A0A0B9A4E0_BRELN</name>
<evidence type="ECO:0000313" key="9">
    <source>
        <dbReference type="Proteomes" id="UP000031488"/>
    </source>
</evidence>
<evidence type="ECO:0000256" key="3">
    <source>
        <dbReference type="ARBA" id="ARBA00022692"/>
    </source>
</evidence>
<comment type="subcellular location">
    <subcellularLocation>
        <location evidence="1">Cell membrane</location>
        <topology evidence="1">Multi-pass membrane protein</topology>
    </subcellularLocation>
</comment>
<dbReference type="InterPro" id="IPR010432">
    <property type="entry name" value="RDD"/>
</dbReference>
<accession>A0A0B9A4E0</accession>
<protein>
    <submittedName>
        <fullName evidence="8">RDD domain containing protein</fullName>
    </submittedName>
</protein>
<gene>
    <name evidence="8" type="ORF">AE0388_1066</name>
</gene>
<dbReference type="Proteomes" id="UP000031488">
    <property type="component" value="Unassembled WGS sequence"/>
</dbReference>
<organism evidence="8 9">
    <name type="scientific">Brevibacterium linens</name>
    <dbReference type="NCBI Taxonomy" id="1703"/>
    <lineage>
        <taxon>Bacteria</taxon>
        <taxon>Bacillati</taxon>
        <taxon>Actinomycetota</taxon>
        <taxon>Actinomycetes</taxon>
        <taxon>Micrococcales</taxon>
        <taxon>Brevibacteriaceae</taxon>
        <taxon>Brevibacterium</taxon>
    </lineage>
</organism>
<dbReference type="PIRSF" id="PIRSF021697">
    <property type="entry name" value="UCP021697"/>
    <property type="match status" value="1"/>
</dbReference>
<evidence type="ECO:0000256" key="1">
    <source>
        <dbReference type="ARBA" id="ARBA00004651"/>
    </source>
</evidence>
<dbReference type="STRING" id="1703.BLSMQ_1964"/>
<feature type="transmembrane region" description="Helical" evidence="6">
    <location>
        <begin position="68"/>
        <end position="90"/>
    </location>
</feature>
<feature type="transmembrane region" description="Helical" evidence="6">
    <location>
        <begin position="45"/>
        <end position="62"/>
    </location>
</feature>
<dbReference type="OrthoDB" id="5187110at2"/>
<dbReference type="Pfam" id="PF06271">
    <property type="entry name" value="RDD"/>
    <property type="match status" value="1"/>
</dbReference>
<dbReference type="EMBL" id="JTJZ01000015">
    <property type="protein sequence ID" value="KHS53578.1"/>
    <property type="molecule type" value="Genomic_DNA"/>
</dbReference>
<dbReference type="PATRIC" id="fig|1703.6.peg.952"/>
<reference evidence="8 9" key="1">
    <citation type="submission" date="2014-11" db="EMBL/GenBank/DDBJ databases">
        <title>Draft Genome Sequence of Brevibacterium linens AE038-8.</title>
        <authorList>
            <person name="Maizel D."/>
            <person name="Utturkar S.M."/>
            <person name="Brown S.D."/>
            <person name="Ferrero M."/>
            <person name="Rosen B.P."/>
        </authorList>
    </citation>
    <scope>NUCLEOTIDE SEQUENCE [LARGE SCALE GENOMIC DNA]</scope>
    <source>
        <strain evidence="8 9">AE038-8</strain>
    </source>
</reference>
<dbReference type="InterPro" id="IPR016795">
    <property type="entry name" value="UCP021697"/>
</dbReference>
<sequence>MINRDDLGSWLEGPRFDREEDDWPGKRLGLPVNGSHSLAPAWKRILALLVDWLMCLTIANLIDPANPILAPAIFALENFVLVGTLGYSVGHRIFGIEVRRLDGHVPGLLKSFIRAVLVVLVVPALIFNRDNRGVHDLAAGTVILRR</sequence>
<evidence type="ECO:0000256" key="4">
    <source>
        <dbReference type="ARBA" id="ARBA00022989"/>
    </source>
</evidence>
<proteinExistence type="predicted"/>
<feature type="domain" description="RDD" evidence="7">
    <location>
        <begin position="70"/>
        <end position="140"/>
    </location>
</feature>
<dbReference type="PANTHER" id="PTHR36115:SF6">
    <property type="entry name" value="PROLINE-RICH ANTIGEN HOMOLOG"/>
    <property type="match status" value="1"/>
</dbReference>
<comment type="caution">
    <text evidence="8">The sequence shown here is derived from an EMBL/GenBank/DDBJ whole genome shotgun (WGS) entry which is preliminary data.</text>
</comment>
<keyword evidence="4 6" id="KW-1133">Transmembrane helix</keyword>
<evidence type="ECO:0000256" key="6">
    <source>
        <dbReference type="SAM" id="Phobius"/>
    </source>
</evidence>
<evidence type="ECO:0000313" key="8">
    <source>
        <dbReference type="EMBL" id="KHS53578.1"/>
    </source>
</evidence>
<keyword evidence="2" id="KW-1003">Cell membrane</keyword>
<evidence type="ECO:0000256" key="2">
    <source>
        <dbReference type="ARBA" id="ARBA00022475"/>
    </source>
</evidence>
<dbReference type="GO" id="GO:0005886">
    <property type="term" value="C:plasma membrane"/>
    <property type="evidence" value="ECO:0007669"/>
    <property type="project" value="UniProtKB-SubCell"/>
</dbReference>
<evidence type="ECO:0000259" key="7">
    <source>
        <dbReference type="Pfam" id="PF06271"/>
    </source>
</evidence>
<keyword evidence="3 6" id="KW-0812">Transmembrane</keyword>